<proteinExistence type="predicted"/>
<organism evidence="7 8">
    <name type="scientific">Hyaloscypha hepaticicola</name>
    <dbReference type="NCBI Taxonomy" id="2082293"/>
    <lineage>
        <taxon>Eukaryota</taxon>
        <taxon>Fungi</taxon>
        <taxon>Dikarya</taxon>
        <taxon>Ascomycota</taxon>
        <taxon>Pezizomycotina</taxon>
        <taxon>Leotiomycetes</taxon>
        <taxon>Helotiales</taxon>
        <taxon>Hyaloscyphaceae</taxon>
        <taxon>Hyaloscypha</taxon>
    </lineage>
</organism>
<feature type="domain" description="Up-regulated during septation protein 1" evidence="5">
    <location>
        <begin position="111"/>
        <end position="247"/>
    </location>
</feature>
<dbReference type="GO" id="GO:0005737">
    <property type="term" value="C:cytoplasm"/>
    <property type="evidence" value="ECO:0007669"/>
    <property type="project" value="TreeGrafter"/>
</dbReference>
<feature type="region of interest" description="Disordered" evidence="4">
    <location>
        <begin position="1"/>
        <end position="66"/>
    </location>
</feature>
<dbReference type="GO" id="GO:0003677">
    <property type="term" value="F:DNA binding"/>
    <property type="evidence" value="ECO:0007669"/>
    <property type="project" value="UniProtKB-KW"/>
</dbReference>
<dbReference type="EMBL" id="KZ613468">
    <property type="protein sequence ID" value="PMD26467.1"/>
    <property type="molecule type" value="Genomic_DNA"/>
</dbReference>
<protein>
    <submittedName>
        <fullName evidence="7">Uncharacterized protein</fullName>
    </submittedName>
</protein>
<evidence type="ECO:0000256" key="3">
    <source>
        <dbReference type="SAM" id="Coils"/>
    </source>
</evidence>
<evidence type="ECO:0000256" key="1">
    <source>
        <dbReference type="ARBA" id="ARBA00022490"/>
    </source>
</evidence>
<feature type="region of interest" description="Disordered" evidence="4">
    <location>
        <begin position="900"/>
        <end position="922"/>
    </location>
</feature>
<evidence type="ECO:0000313" key="7">
    <source>
        <dbReference type="EMBL" id="PMD26467.1"/>
    </source>
</evidence>
<feature type="region of interest" description="Disordered" evidence="4">
    <location>
        <begin position="248"/>
        <end position="272"/>
    </location>
</feature>
<keyword evidence="1" id="KW-0963">Cytoplasm</keyword>
<feature type="domain" description="DUF7801" evidence="6">
    <location>
        <begin position="701"/>
        <end position="848"/>
    </location>
</feature>
<dbReference type="Gene3D" id="1.10.287.1490">
    <property type="match status" value="1"/>
</dbReference>
<feature type="compositionally biased region" description="Low complexity" evidence="4">
    <location>
        <begin position="256"/>
        <end position="270"/>
    </location>
</feature>
<dbReference type="Proteomes" id="UP000235672">
    <property type="component" value="Unassembled WGS sequence"/>
</dbReference>
<name>A0A2J6QJN0_9HELO</name>
<dbReference type="PANTHER" id="PTHR42963">
    <property type="entry name" value="CHROMOSOME PARTITION PROTEIN MUKB"/>
    <property type="match status" value="1"/>
</dbReference>
<evidence type="ECO:0000313" key="8">
    <source>
        <dbReference type="Proteomes" id="UP000235672"/>
    </source>
</evidence>
<feature type="region of interest" description="Disordered" evidence="4">
    <location>
        <begin position="491"/>
        <end position="529"/>
    </location>
</feature>
<dbReference type="OrthoDB" id="5569911at2759"/>
<evidence type="ECO:0000259" key="6">
    <source>
        <dbReference type="Pfam" id="PF25078"/>
    </source>
</evidence>
<dbReference type="InterPro" id="IPR056703">
    <property type="entry name" value="DUF7801"/>
</dbReference>
<dbReference type="PANTHER" id="PTHR42963:SF1">
    <property type="entry name" value="DUF4476 DOMAIN-CONTAINING PROTEIN"/>
    <property type="match status" value="1"/>
</dbReference>
<evidence type="ECO:0000256" key="4">
    <source>
        <dbReference type="SAM" id="MobiDB-lite"/>
    </source>
</evidence>
<keyword evidence="2" id="KW-0238">DNA-binding</keyword>
<dbReference type="Pfam" id="PF25078">
    <property type="entry name" value="DUF7801"/>
    <property type="match status" value="1"/>
</dbReference>
<dbReference type="AlphaFoldDB" id="A0A2J6QJN0"/>
<dbReference type="InterPro" id="IPR029191">
    <property type="entry name" value="Uds1"/>
</dbReference>
<gene>
    <name evidence="7" type="ORF">NA56DRAFT_345939</name>
</gene>
<reference evidence="7 8" key="1">
    <citation type="submission" date="2016-05" db="EMBL/GenBank/DDBJ databases">
        <title>A degradative enzymes factory behind the ericoid mycorrhizal symbiosis.</title>
        <authorList>
            <consortium name="DOE Joint Genome Institute"/>
            <person name="Martino E."/>
            <person name="Morin E."/>
            <person name="Grelet G."/>
            <person name="Kuo A."/>
            <person name="Kohler A."/>
            <person name="Daghino S."/>
            <person name="Barry K."/>
            <person name="Choi C."/>
            <person name="Cichocki N."/>
            <person name="Clum A."/>
            <person name="Copeland A."/>
            <person name="Hainaut M."/>
            <person name="Haridas S."/>
            <person name="Labutti K."/>
            <person name="Lindquist E."/>
            <person name="Lipzen A."/>
            <person name="Khouja H.-R."/>
            <person name="Murat C."/>
            <person name="Ohm R."/>
            <person name="Olson A."/>
            <person name="Spatafora J."/>
            <person name="Veneault-Fourrey C."/>
            <person name="Henrissat B."/>
            <person name="Grigoriev I."/>
            <person name="Martin F."/>
            <person name="Perotto S."/>
        </authorList>
    </citation>
    <scope>NUCLEOTIDE SEQUENCE [LARGE SCALE GENOMIC DNA]</scope>
    <source>
        <strain evidence="7 8">UAMH 7357</strain>
    </source>
</reference>
<accession>A0A2J6QJN0</accession>
<evidence type="ECO:0000259" key="5">
    <source>
        <dbReference type="Pfam" id="PF15456"/>
    </source>
</evidence>
<dbReference type="Pfam" id="PF15456">
    <property type="entry name" value="Uds1"/>
    <property type="match status" value="1"/>
</dbReference>
<dbReference type="STRING" id="1745343.A0A2J6QJN0"/>
<keyword evidence="8" id="KW-1185">Reference proteome</keyword>
<feature type="coiled-coil region" evidence="3">
    <location>
        <begin position="544"/>
        <end position="734"/>
    </location>
</feature>
<dbReference type="InterPro" id="IPR050308">
    <property type="entry name" value="MukB/SMC"/>
</dbReference>
<feature type="coiled-coil region" evidence="3">
    <location>
        <begin position="759"/>
        <end position="845"/>
    </location>
</feature>
<feature type="region of interest" description="Disordered" evidence="4">
    <location>
        <begin position="173"/>
        <end position="208"/>
    </location>
</feature>
<sequence length="922" mass="104081">MNGTPPRGKALPPGPSADLGYKGGQGEYGLPLQKGYRNDENAEQRSYGAQDQNRQRRRSQEPNGRVILEGYRNDIMNGYEAPKPRYNPNVQINTTRPQSSPLLDWSDPIQVHLLVETALFDSKEYEILSPEEVDDLKKQCQYLTQRIEQTKQNLAIQSKYRDAAISMAKLYSATDKKGDSPDSRKPRRSLLGHTRQPSDQVREAEQERLASERKCEELAQELWSLEKRLIEPQSKLLKHTAGILQMTHKGPKKMPKGTGTQQQPGIPGSPESMYTYSNARSSMEPIGDEFFFDERSLYKPADKLDVFGEIGRESVIGPPPKSQAREQMQIITKTEQKLEVLNIRLRGVIVKANPQRDASYASPPSKANPGETLHSHLEYLEQSISTIDQEHTLATRQHEESESAMEETLESLNRELRGLLVPYDENRPEPPELTGRGLDDQLMFFQDTIGAVEVELARAGANAKNMANQDNLEQMETVMMGLWDIIQSGEEENRQMRQQRRQTRSAQNLPEDEDDMSPDEGGKSNEPFTLQGFSTKVQWLYSQATRLNDQKKVLQRQIKQQRELNSKSDATKDAELAQKVEEVERIQNLLTRTERDADSVREQLSLVMAKLDEAKQQELMREQSRQGTESAAIQAAQEQLHEREQTIAALEEELQDLKDDRSIANAELQGKIADSESKIASLVQELADAAAAQATFQASIQEKEKAVLDKEQELENSNMEIARLQTEVTIARAELDGAYGTRAQRAAEVAANPVIQKEIDDLKEHNATLTAELAALKAQGPVAGANDEKMRTLKKELEETIEEYEHMTKASIEWEKEREQLESTIDKLRDERENLEAQLSDERVRWLGMKSPGVDGAAQPGATSTTVLKNEFKKMMRDTRAENAKALRAEQAERRRLEDELRALKKAQGPGKSGLNQSYGTS</sequence>
<keyword evidence="3" id="KW-0175">Coiled coil</keyword>
<feature type="compositionally biased region" description="Basic and acidic residues" evidence="4">
    <location>
        <begin position="174"/>
        <end position="184"/>
    </location>
</feature>
<evidence type="ECO:0000256" key="2">
    <source>
        <dbReference type="ARBA" id="ARBA00023125"/>
    </source>
</evidence>